<reference evidence="3 4" key="1">
    <citation type="journal article" date="2018" name="Int. J. Syst. Evol. Microbiol.">
        <title>Adhaeribacter swui sp. nov., isolated from wet mud.</title>
        <authorList>
            <person name="Kim D.U."/>
            <person name="Kim K.W."/>
            <person name="Kang M.S."/>
            <person name="Kim J.Y."/>
            <person name="Jang J.H."/>
            <person name="Kim M.K."/>
        </authorList>
    </citation>
    <scope>NUCLEOTIDE SEQUENCE [LARGE SCALE GENOMIC DNA]</scope>
    <source>
        <strain evidence="3 4">KCTC 52873</strain>
    </source>
</reference>
<dbReference type="EMBL" id="CP055156">
    <property type="protein sequence ID" value="QNF31518.1"/>
    <property type="molecule type" value="Genomic_DNA"/>
</dbReference>
<dbReference type="PROSITE" id="PS51318">
    <property type="entry name" value="TAT"/>
    <property type="match status" value="1"/>
</dbReference>
<dbReference type="InterPro" id="IPR006311">
    <property type="entry name" value="TAT_signal"/>
</dbReference>
<dbReference type="PANTHER" id="PTHR43818:SF9">
    <property type="entry name" value="HYPOTHETICAL OXIDOREDUCTASE"/>
    <property type="match status" value="1"/>
</dbReference>
<dbReference type="RefSeq" id="WP_185272292.1">
    <property type="nucleotide sequence ID" value="NZ_CP055156.1"/>
</dbReference>
<evidence type="ECO:0000259" key="2">
    <source>
        <dbReference type="Pfam" id="PF01408"/>
    </source>
</evidence>
<dbReference type="InterPro" id="IPR000683">
    <property type="entry name" value="Gfo/Idh/MocA-like_OxRdtase_N"/>
</dbReference>
<organism evidence="3 4">
    <name type="scientific">Adhaeribacter swui</name>
    <dbReference type="NCBI Taxonomy" id="2086471"/>
    <lineage>
        <taxon>Bacteria</taxon>
        <taxon>Pseudomonadati</taxon>
        <taxon>Bacteroidota</taxon>
        <taxon>Cytophagia</taxon>
        <taxon>Cytophagales</taxon>
        <taxon>Hymenobacteraceae</taxon>
        <taxon>Adhaeribacter</taxon>
    </lineage>
</organism>
<dbReference type="Proteomes" id="UP000515237">
    <property type="component" value="Chromosome"/>
</dbReference>
<evidence type="ECO:0000313" key="4">
    <source>
        <dbReference type="Proteomes" id="UP000515237"/>
    </source>
</evidence>
<dbReference type="PANTHER" id="PTHR43818">
    <property type="entry name" value="BCDNA.GH03377"/>
    <property type="match status" value="1"/>
</dbReference>
<dbReference type="InterPro" id="IPR019546">
    <property type="entry name" value="TAT_signal_bac_arc"/>
</dbReference>
<keyword evidence="4" id="KW-1185">Reference proteome</keyword>
<dbReference type="AlphaFoldDB" id="A0A7G7G2Y4"/>
<dbReference type="Gene3D" id="3.40.50.720">
    <property type="entry name" value="NAD(P)-binding Rossmann-like Domain"/>
    <property type="match status" value="1"/>
</dbReference>
<accession>A0A7G7G2Y4</accession>
<dbReference type="Gene3D" id="3.30.360.10">
    <property type="entry name" value="Dihydrodipicolinate Reductase, domain 2"/>
    <property type="match status" value="1"/>
</dbReference>
<dbReference type="Pfam" id="PF01408">
    <property type="entry name" value="GFO_IDH_MocA"/>
    <property type="match status" value="1"/>
</dbReference>
<dbReference type="GO" id="GO:0000166">
    <property type="term" value="F:nucleotide binding"/>
    <property type="evidence" value="ECO:0007669"/>
    <property type="project" value="InterPro"/>
</dbReference>
<feature type="signal peptide" evidence="1">
    <location>
        <begin position="1"/>
        <end position="29"/>
    </location>
</feature>
<feature type="chain" id="PRO_5028966851" evidence="1">
    <location>
        <begin position="30"/>
        <end position="344"/>
    </location>
</feature>
<keyword evidence="1" id="KW-0732">Signal</keyword>
<dbReference type="NCBIfam" id="TIGR01409">
    <property type="entry name" value="TAT_signal_seq"/>
    <property type="match status" value="1"/>
</dbReference>
<sequence>MKKNYNRREFLKTATVAGMGLGLGLPATAAVSKEVAVQKGKRVGIIGLDTSHSTAFTKSLNKPDAGPEFNGYRVVAAYPKGSNDIESSTKRVPEYTEEVKKYNVKIVDSIKKLLSEVDVVLLETNDGRPHLEQVLPVLKAGKRVFIDKPIAGSLKDAVAIFEASKQYKVPVFSSSSLRYLASAQEVVQGKIGKVLGADTYSPATLEKTHPDLFWYGIHGVETLFTVMGAGCKSVVRHSTDSTDLVVGTWQDNRIGTFRGTRTGTHDYGGTVFGEKGNVTLGPYAGYDSLLVQIIKFFETGQPPVAPEETMEVYAFMEAADESKGQGGKPVTLESVLQTARAAKG</sequence>
<proteinExistence type="predicted"/>
<name>A0A7G7G2Y4_9BACT</name>
<feature type="domain" description="Gfo/Idh/MocA-like oxidoreductase N-terminal" evidence="2">
    <location>
        <begin position="42"/>
        <end position="172"/>
    </location>
</feature>
<gene>
    <name evidence="3" type="ORF">HUW51_01800</name>
</gene>
<evidence type="ECO:0000256" key="1">
    <source>
        <dbReference type="SAM" id="SignalP"/>
    </source>
</evidence>
<evidence type="ECO:0000313" key="3">
    <source>
        <dbReference type="EMBL" id="QNF31518.1"/>
    </source>
</evidence>
<dbReference type="InterPro" id="IPR050463">
    <property type="entry name" value="Gfo/Idh/MocA_oxidrdct_glycsds"/>
</dbReference>
<dbReference type="KEGG" id="aswu:HUW51_01800"/>
<dbReference type="SUPFAM" id="SSF51735">
    <property type="entry name" value="NAD(P)-binding Rossmann-fold domains"/>
    <property type="match status" value="1"/>
</dbReference>
<protein>
    <submittedName>
        <fullName evidence="3">Gfo/Idh/MocA family oxidoreductase</fullName>
    </submittedName>
</protein>
<dbReference type="InterPro" id="IPR036291">
    <property type="entry name" value="NAD(P)-bd_dom_sf"/>
</dbReference>